<dbReference type="Proteomes" id="UP000002669">
    <property type="component" value="Unassembled WGS sequence"/>
</dbReference>
<dbReference type="PANTHER" id="PTHR13117">
    <property type="entry name" value="ENDOPLASMIC RETICULUM MULTISPAN TRANSMEMBRANE PROTEIN-RELATED"/>
    <property type="match status" value="1"/>
</dbReference>
<evidence type="ECO:0000256" key="10">
    <source>
        <dbReference type="RuleBase" id="RU365067"/>
    </source>
</evidence>
<protein>
    <recommendedName>
        <fullName evidence="8 10">Man(5)GlcNAc(2)-PP-dolichol translocation protein RFT1</fullName>
    </recommendedName>
</protein>
<feature type="transmembrane region" description="Helical" evidence="10">
    <location>
        <begin position="449"/>
        <end position="470"/>
    </location>
</feature>
<feature type="transmembrane region" description="Helical" evidence="10">
    <location>
        <begin position="389"/>
        <end position="409"/>
    </location>
</feature>
<dbReference type="OrthoDB" id="9979195at2759"/>
<feature type="transmembrane region" description="Helical" evidence="10">
    <location>
        <begin position="350"/>
        <end position="369"/>
    </location>
</feature>
<dbReference type="STRING" id="535722.E5QZ35"/>
<dbReference type="HOGENOM" id="CLU_023360_3_0_1"/>
<dbReference type="RefSeq" id="XP_003177896.1">
    <property type="nucleotide sequence ID" value="XM_003177848.1"/>
</dbReference>
<keyword evidence="5 10" id="KW-0256">Endoplasmic reticulum</keyword>
<keyword evidence="7 10" id="KW-0472">Membrane</keyword>
<dbReference type="FunCoup" id="E5QZ35">
    <property type="interactions" value="690"/>
</dbReference>
<feature type="transmembrane region" description="Helical" evidence="10">
    <location>
        <begin position="482"/>
        <end position="499"/>
    </location>
</feature>
<feature type="transmembrane region" description="Helical" evidence="10">
    <location>
        <begin position="39"/>
        <end position="58"/>
    </location>
</feature>
<dbReference type="eggNOG" id="KOG2864">
    <property type="taxonomic scope" value="Eukaryota"/>
</dbReference>
<comment type="subcellular location">
    <subcellularLocation>
        <location evidence="1 10">Endoplasmic reticulum membrane</location>
        <topology evidence="1 10">Multi-pass membrane protein</topology>
    </subcellularLocation>
</comment>
<evidence type="ECO:0000313" key="13">
    <source>
        <dbReference type="Proteomes" id="UP000002669"/>
    </source>
</evidence>
<gene>
    <name evidence="12" type="ORF">MGYG_01957</name>
</gene>
<dbReference type="GO" id="GO:0034203">
    <property type="term" value="P:glycolipid translocation"/>
    <property type="evidence" value="ECO:0007669"/>
    <property type="project" value="TreeGrafter"/>
</dbReference>
<dbReference type="PANTHER" id="PTHR13117:SF5">
    <property type="entry name" value="PROTEIN RFT1 HOMOLOG"/>
    <property type="match status" value="1"/>
</dbReference>
<name>E5QZ35_ARTGP</name>
<feature type="transmembrane region" description="Helical" evidence="10">
    <location>
        <begin position="173"/>
        <end position="193"/>
    </location>
</feature>
<dbReference type="EMBL" id="DS989822">
    <property type="protein sequence ID" value="EFQ98944.1"/>
    <property type="molecule type" value="Genomic_DNA"/>
</dbReference>
<sequence>MAPGSRLALGPIYLIAIQVVSRGLTFLANQILLRHITPYAFGLASQIELYSITVLFFSRESIRLAAQRQPAQATRASDTDATDQRPKNAKNQEECTASQAVVNISYVPIALGLPMAYVLGTLYLNLGQSDNTLGHIERISFLIVQLATVLELLSEPLFAVVQQRMLYGTRAKVEMISSVARAFFSCASVLIISRSYGNAGILPIALGQLGYATFLLAGYFVAAKPLAQKLGFHLYPVRIGNVNHANFVFSFIPQRLLTLSMNLYMQSVAKHILTQSDSVILASLASLEIQGQYALASNYGGLIARMVFQPIEEYSRNLFSKLLGIREGGCAVDKSVKAVKSQFINILRGYGVLCVAIGAVGPAAVPLAIKLIIGSHWDSPETQQVLSSYCYYIPFLAVNGITEAFVSAAATNSELRQQTKWMGILSAVFVVAAYVFLKITESGVYGLLWANLVNMAARIIWSSFFIMRFFENHDNKLHVREVLPSLGVCITGAIGWLSLRYTSVPGGLDLENLIKVATTGICVGFSM</sequence>
<evidence type="ECO:0000256" key="5">
    <source>
        <dbReference type="ARBA" id="ARBA00022824"/>
    </source>
</evidence>
<evidence type="ECO:0000256" key="1">
    <source>
        <dbReference type="ARBA" id="ARBA00004477"/>
    </source>
</evidence>
<dbReference type="InParanoid" id="E5QZ35"/>
<proteinExistence type="inferred from homology"/>
<dbReference type="GeneID" id="10033232"/>
<dbReference type="Pfam" id="PF04506">
    <property type="entry name" value="Rft-1"/>
    <property type="match status" value="1"/>
</dbReference>
<keyword evidence="13" id="KW-1185">Reference proteome</keyword>
<feature type="region of interest" description="Disordered" evidence="11">
    <location>
        <begin position="68"/>
        <end position="93"/>
    </location>
</feature>
<feature type="transmembrane region" description="Helical" evidence="10">
    <location>
        <begin position="421"/>
        <end position="437"/>
    </location>
</feature>
<keyword evidence="10" id="KW-0813">Transport</keyword>
<dbReference type="GO" id="GO:0006488">
    <property type="term" value="P:dolichol-linked oligosaccharide biosynthetic process"/>
    <property type="evidence" value="ECO:0007669"/>
    <property type="project" value="InterPro"/>
</dbReference>
<reference evidence="13" key="1">
    <citation type="journal article" date="2012" name="MBio">
        <title>Comparative genome analysis of Trichophyton rubrum and related dermatophytes reveals candidate genes involved in infection.</title>
        <authorList>
            <person name="Martinez D.A."/>
            <person name="Oliver B.G."/>
            <person name="Graeser Y."/>
            <person name="Goldberg J.M."/>
            <person name="Li W."/>
            <person name="Martinez-Rossi N.M."/>
            <person name="Monod M."/>
            <person name="Shelest E."/>
            <person name="Barton R.C."/>
            <person name="Birch E."/>
            <person name="Brakhage A.A."/>
            <person name="Chen Z."/>
            <person name="Gurr S.J."/>
            <person name="Heiman D."/>
            <person name="Heitman J."/>
            <person name="Kosti I."/>
            <person name="Rossi A."/>
            <person name="Saif S."/>
            <person name="Samalova M."/>
            <person name="Saunders C.W."/>
            <person name="Shea T."/>
            <person name="Summerbell R.C."/>
            <person name="Xu J."/>
            <person name="Young S."/>
            <person name="Zeng Q."/>
            <person name="Birren B.W."/>
            <person name="Cuomo C.A."/>
            <person name="White T.C."/>
        </authorList>
    </citation>
    <scope>NUCLEOTIDE SEQUENCE [LARGE SCALE GENOMIC DNA]</scope>
    <source>
        <strain evidence="13">ATCC MYA-4604 / CBS 118893</strain>
    </source>
</reference>
<evidence type="ECO:0000256" key="8">
    <source>
        <dbReference type="ARBA" id="ARBA00044793"/>
    </source>
</evidence>
<comment type="similarity">
    <text evidence="3 10">Belongs to the RFT1 family.</text>
</comment>
<keyword evidence="4 10" id="KW-0812">Transmembrane</keyword>
<feature type="transmembrane region" description="Helical" evidence="10">
    <location>
        <begin position="139"/>
        <end position="161"/>
    </location>
</feature>
<comment type="pathway">
    <text evidence="2">Protein modification; protein glycosylation.</text>
</comment>
<keyword evidence="6 10" id="KW-1133">Transmembrane helix</keyword>
<evidence type="ECO:0000256" key="4">
    <source>
        <dbReference type="ARBA" id="ARBA00022692"/>
    </source>
</evidence>
<evidence type="ECO:0000256" key="6">
    <source>
        <dbReference type="ARBA" id="ARBA00022989"/>
    </source>
</evidence>
<dbReference type="InterPro" id="IPR007594">
    <property type="entry name" value="RFT1"/>
</dbReference>
<evidence type="ECO:0000256" key="7">
    <source>
        <dbReference type="ARBA" id="ARBA00023136"/>
    </source>
</evidence>
<evidence type="ECO:0000256" key="3">
    <source>
        <dbReference type="ARBA" id="ARBA00010288"/>
    </source>
</evidence>
<accession>E5QZ35</accession>
<feature type="transmembrane region" description="Helical" evidence="10">
    <location>
        <begin position="199"/>
        <end position="222"/>
    </location>
</feature>
<feature type="compositionally biased region" description="Basic and acidic residues" evidence="11">
    <location>
        <begin position="82"/>
        <end position="93"/>
    </location>
</feature>
<comment type="function">
    <text evidence="9 10">Intramembrane glycolipid transporter that operates in the biosynthetic pathway of dolichol-linked oligosaccharides, the glycan precursors employed in protein asparagine (N)-glycosylation. The sequential addition of sugars to dolichol pyrophosphate produces dolichol-linked oligosaccharides containing fourteen sugars, including two GlcNAcs, nine mannoses and three glucoses. Once assembled, the oligosaccharide is transferred from the lipid to nascent proteins by oligosaccharyltransferases. The assembly of dolichol-linked oligosaccharides begins on the cytosolic side of the endoplasmic reticulum membrane and finishes in its lumen. RFT1 could mediate the translocation of the cytosolically oriented intermediate DolPP-GlcNAc2Man5, produced by ALG11, into the ER lumen where dolichol-linked oligosaccharides assembly continues. However, the intramembrane lipid transporter activity could not be confirmed in vitro.</text>
</comment>
<feature type="transmembrane region" description="Helical" evidence="10">
    <location>
        <begin position="100"/>
        <end position="119"/>
    </location>
</feature>
<evidence type="ECO:0000313" key="12">
    <source>
        <dbReference type="EMBL" id="EFQ98944.1"/>
    </source>
</evidence>
<evidence type="ECO:0000256" key="11">
    <source>
        <dbReference type="SAM" id="MobiDB-lite"/>
    </source>
</evidence>
<feature type="transmembrane region" description="Helical" evidence="10">
    <location>
        <begin position="12"/>
        <end position="33"/>
    </location>
</feature>
<dbReference type="OMA" id="WPGKLFG"/>
<dbReference type="GO" id="GO:0005789">
    <property type="term" value="C:endoplasmic reticulum membrane"/>
    <property type="evidence" value="ECO:0007669"/>
    <property type="project" value="UniProtKB-SubCell"/>
</dbReference>
<dbReference type="VEuPathDB" id="FungiDB:MGYG_01957"/>
<evidence type="ECO:0000256" key="9">
    <source>
        <dbReference type="ARBA" id="ARBA00045912"/>
    </source>
</evidence>
<organism evidence="13">
    <name type="scientific">Arthroderma gypseum (strain ATCC MYA-4604 / CBS 118893)</name>
    <name type="common">Microsporum gypseum</name>
    <dbReference type="NCBI Taxonomy" id="535722"/>
    <lineage>
        <taxon>Eukaryota</taxon>
        <taxon>Fungi</taxon>
        <taxon>Dikarya</taxon>
        <taxon>Ascomycota</taxon>
        <taxon>Pezizomycotina</taxon>
        <taxon>Eurotiomycetes</taxon>
        <taxon>Eurotiomycetidae</taxon>
        <taxon>Onygenales</taxon>
        <taxon>Arthrodermataceae</taxon>
        <taxon>Nannizzia</taxon>
    </lineage>
</organism>
<dbReference type="AlphaFoldDB" id="E5QZ35"/>
<evidence type="ECO:0000256" key="2">
    <source>
        <dbReference type="ARBA" id="ARBA00004922"/>
    </source>
</evidence>